<accession>A0ABY8EA76</accession>
<dbReference type="EMBL" id="CP120733">
    <property type="protein sequence ID" value="WFD08714.1"/>
    <property type="molecule type" value="Genomic_DNA"/>
</dbReference>
<gene>
    <name evidence="1" type="ORF">P4S50_09915</name>
</gene>
<name>A0ABY8EA76_9FIRM</name>
<keyword evidence="2" id="KW-1185">Reference proteome</keyword>
<sequence length="41" mass="4859">MPLTLGEQYNIYNDYDEIEMEEKSRTVNLYFKGTNRIIGAE</sequence>
<organism evidence="1 2">
    <name type="scientific">Tepidibacter hydrothermalis</name>
    <dbReference type="NCBI Taxonomy" id="3036126"/>
    <lineage>
        <taxon>Bacteria</taxon>
        <taxon>Bacillati</taxon>
        <taxon>Bacillota</taxon>
        <taxon>Clostridia</taxon>
        <taxon>Peptostreptococcales</taxon>
        <taxon>Peptostreptococcaceae</taxon>
        <taxon>Tepidibacter</taxon>
    </lineage>
</organism>
<evidence type="ECO:0000313" key="2">
    <source>
        <dbReference type="Proteomes" id="UP001222800"/>
    </source>
</evidence>
<proteinExistence type="predicted"/>
<reference evidence="1 2" key="1">
    <citation type="submission" date="2023-03" db="EMBL/GenBank/DDBJ databases">
        <title>Complete genome sequence of Tepidibacter sp. SWIR-1, isolated from a deep-sea hydrothermal vent.</title>
        <authorList>
            <person name="Li X."/>
        </authorList>
    </citation>
    <scope>NUCLEOTIDE SEQUENCE [LARGE SCALE GENOMIC DNA]</scope>
    <source>
        <strain evidence="1 2">SWIR-1</strain>
    </source>
</reference>
<protein>
    <submittedName>
        <fullName evidence="1">Uncharacterized protein</fullName>
    </submittedName>
</protein>
<dbReference type="RefSeq" id="WP_277730622.1">
    <property type="nucleotide sequence ID" value="NZ_CP120733.1"/>
</dbReference>
<evidence type="ECO:0000313" key="1">
    <source>
        <dbReference type="EMBL" id="WFD08714.1"/>
    </source>
</evidence>
<dbReference type="Proteomes" id="UP001222800">
    <property type="component" value="Chromosome"/>
</dbReference>